<keyword evidence="2" id="KW-1185">Reference proteome</keyword>
<accession>A0ABU6XUY2</accession>
<organism evidence="1 2">
    <name type="scientific">Stylosanthes scabra</name>
    <dbReference type="NCBI Taxonomy" id="79078"/>
    <lineage>
        <taxon>Eukaryota</taxon>
        <taxon>Viridiplantae</taxon>
        <taxon>Streptophyta</taxon>
        <taxon>Embryophyta</taxon>
        <taxon>Tracheophyta</taxon>
        <taxon>Spermatophyta</taxon>
        <taxon>Magnoliopsida</taxon>
        <taxon>eudicotyledons</taxon>
        <taxon>Gunneridae</taxon>
        <taxon>Pentapetalae</taxon>
        <taxon>rosids</taxon>
        <taxon>fabids</taxon>
        <taxon>Fabales</taxon>
        <taxon>Fabaceae</taxon>
        <taxon>Papilionoideae</taxon>
        <taxon>50 kb inversion clade</taxon>
        <taxon>dalbergioids sensu lato</taxon>
        <taxon>Dalbergieae</taxon>
        <taxon>Pterocarpus clade</taxon>
        <taxon>Stylosanthes</taxon>
    </lineage>
</organism>
<name>A0ABU6XUY2_9FABA</name>
<protein>
    <submittedName>
        <fullName evidence="1">Uncharacterized protein</fullName>
    </submittedName>
</protein>
<proteinExistence type="predicted"/>
<sequence length="71" mass="8454">MLTFEGTNTKKCPLKCVMRIHNPQFCWKVMTQADLGFADAYINRDFSLDDKDEDFHSKQKFECFKLKIEKE</sequence>
<comment type="caution">
    <text evidence="1">The sequence shown here is derived from an EMBL/GenBank/DDBJ whole genome shotgun (WGS) entry which is preliminary data.</text>
</comment>
<evidence type="ECO:0000313" key="1">
    <source>
        <dbReference type="EMBL" id="MED6201459.1"/>
    </source>
</evidence>
<reference evidence="1 2" key="1">
    <citation type="journal article" date="2023" name="Plants (Basel)">
        <title>Bridging the Gap: Combining Genomics and Transcriptomics Approaches to Understand Stylosanthes scabra, an Orphan Legume from the Brazilian Caatinga.</title>
        <authorList>
            <person name="Ferreira-Neto J.R.C."/>
            <person name="da Silva M.D."/>
            <person name="Binneck E."/>
            <person name="de Melo N.F."/>
            <person name="da Silva R.H."/>
            <person name="de Melo A.L.T.M."/>
            <person name="Pandolfi V."/>
            <person name="Bustamante F.O."/>
            <person name="Brasileiro-Vidal A.C."/>
            <person name="Benko-Iseppon A.M."/>
        </authorList>
    </citation>
    <scope>NUCLEOTIDE SEQUENCE [LARGE SCALE GENOMIC DNA]</scope>
    <source>
        <tissue evidence="1">Leaves</tissue>
    </source>
</reference>
<dbReference type="Proteomes" id="UP001341840">
    <property type="component" value="Unassembled WGS sequence"/>
</dbReference>
<gene>
    <name evidence="1" type="ORF">PIB30_095258</name>
</gene>
<dbReference type="EMBL" id="JASCZI010213614">
    <property type="protein sequence ID" value="MED6201459.1"/>
    <property type="molecule type" value="Genomic_DNA"/>
</dbReference>
<evidence type="ECO:0000313" key="2">
    <source>
        <dbReference type="Proteomes" id="UP001341840"/>
    </source>
</evidence>